<dbReference type="Proteomes" id="UP000077315">
    <property type="component" value="Unassembled WGS sequence"/>
</dbReference>
<keyword evidence="6" id="KW-1185">Reference proteome</keyword>
<feature type="compositionally biased region" description="Acidic residues" evidence="4">
    <location>
        <begin position="109"/>
        <end position="119"/>
    </location>
</feature>
<proteinExistence type="inferred from homology"/>
<evidence type="ECO:0000313" key="5">
    <source>
        <dbReference type="EMBL" id="OAD65855.1"/>
    </source>
</evidence>
<dbReference type="PANTHER" id="PTHR12669">
    <property type="entry name" value="EUKARYOTIC TRANSLATION INITIATION FACTOR 4E-BINDING PROTEIN"/>
    <property type="match status" value="1"/>
</dbReference>
<feature type="region of interest" description="Disordered" evidence="4">
    <location>
        <begin position="75"/>
        <end position="119"/>
    </location>
</feature>
<evidence type="ECO:0000256" key="2">
    <source>
        <dbReference type="ARBA" id="ARBA00022845"/>
    </source>
</evidence>
<dbReference type="AlphaFoldDB" id="A0A162WAF6"/>
<gene>
    <name evidence="5" type="ORF">PHYBLDRAFT_184056</name>
</gene>
<evidence type="ECO:0000256" key="1">
    <source>
        <dbReference type="ARBA" id="ARBA00005480"/>
    </source>
</evidence>
<sequence>MSTAIPVNIRSNSLNAPLHSDYSTTPHGTIYSSTPGGTRVIYDRTTLLALSSSQLAQTPPTGMAYVAGVTRSSHAEIPTAHGTRKTTEQKKVEEEKKKTYNPFAVLNNDGDDDMFDMEE</sequence>
<dbReference type="RefSeq" id="XP_018283895.1">
    <property type="nucleotide sequence ID" value="XM_018438872.1"/>
</dbReference>
<evidence type="ECO:0008006" key="7">
    <source>
        <dbReference type="Google" id="ProtNLM"/>
    </source>
</evidence>
<dbReference type="GO" id="GO:0005737">
    <property type="term" value="C:cytoplasm"/>
    <property type="evidence" value="ECO:0007669"/>
    <property type="project" value="TreeGrafter"/>
</dbReference>
<dbReference type="STRING" id="763407.A0A162WAF6"/>
<organism evidence="5 6">
    <name type="scientific">Phycomyces blakesleeanus (strain ATCC 8743b / DSM 1359 / FGSC 10004 / NBRC 33097 / NRRL 1555)</name>
    <dbReference type="NCBI Taxonomy" id="763407"/>
    <lineage>
        <taxon>Eukaryota</taxon>
        <taxon>Fungi</taxon>
        <taxon>Fungi incertae sedis</taxon>
        <taxon>Mucoromycota</taxon>
        <taxon>Mucoromycotina</taxon>
        <taxon>Mucoromycetes</taxon>
        <taxon>Mucorales</taxon>
        <taxon>Phycomycetaceae</taxon>
        <taxon>Phycomyces</taxon>
    </lineage>
</organism>
<dbReference type="GO" id="GO:0008190">
    <property type="term" value="F:eukaryotic initiation factor 4E binding"/>
    <property type="evidence" value="ECO:0007669"/>
    <property type="project" value="InterPro"/>
</dbReference>
<dbReference type="Pfam" id="PF05456">
    <property type="entry name" value="eIF_4EBP"/>
    <property type="match status" value="1"/>
</dbReference>
<evidence type="ECO:0000256" key="3">
    <source>
        <dbReference type="ARBA" id="ARBA00023193"/>
    </source>
</evidence>
<dbReference type="EMBL" id="KV441027">
    <property type="protein sequence ID" value="OAD65855.1"/>
    <property type="molecule type" value="Genomic_DNA"/>
</dbReference>
<name>A0A162WAF6_PHYB8</name>
<reference evidence="6" key="1">
    <citation type="submission" date="2015-06" db="EMBL/GenBank/DDBJ databases">
        <title>Expansion of signal transduction pathways in fungi by whole-genome duplication.</title>
        <authorList>
            <consortium name="DOE Joint Genome Institute"/>
            <person name="Corrochano L.M."/>
            <person name="Kuo A."/>
            <person name="Marcet-Houben M."/>
            <person name="Polaino S."/>
            <person name="Salamov A."/>
            <person name="Villalobos J.M."/>
            <person name="Alvarez M.I."/>
            <person name="Avalos J."/>
            <person name="Benito E.P."/>
            <person name="Benoit I."/>
            <person name="Burger G."/>
            <person name="Camino L.P."/>
            <person name="Canovas D."/>
            <person name="Cerda-Olmedo E."/>
            <person name="Cheng J.-F."/>
            <person name="Dominguez A."/>
            <person name="Elias M."/>
            <person name="Eslava A.P."/>
            <person name="Glaser F."/>
            <person name="Grimwood J."/>
            <person name="Gutierrez G."/>
            <person name="Heitman J."/>
            <person name="Henrissat B."/>
            <person name="Iturriaga E.A."/>
            <person name="Lang B.F."/>
            <person name="Lavin J.L."/>
            <person name="Lee S."/>
            <person name="Li W."/>
            <person name="Lindquist E."/>
            <person name="Lopez-Garcia S."/>
            <person name="Luque E.M."/>
            <person name="Marcos A.T."/>
            <person name="Martin J."/>
            <person name="McCluskey K."/>
            <person name="Medina H.R."/>
            <person name="Miralles-Duran A."/>
            <person name="Miyazaki A."/>
            <person name="Munoz-Torres E."/>
            <person name="Oguiza J.A."/>
            <person name="Ohm R."/>
            <person name="Olmedo M."/>
            <person name="Orejas M."/>
            <person name="Ortiz-Castellanos L."/>
            <person name="Pisabarro A.G."/>
            <person name="Rodriguez-Romero J."/>
            <person name="Ruiz-Herrera J."/>
            <person name="Ruiz-Vazquez R."/>
            <person name="Sanz C."/>
            <person name="Schackwitz W."/>
            <person name="Schmutz J."/>
            <person name="Shahriari M."/>
            <person name="Shelest E."/>
            <person name="Silva-Franco F."/>
            <person name="Soanes D."/>
            <person name="Syed K."/>
            <person name="Tagua V.G."/>
            <person name="Talbot N.J."/>
            <person name="Thon M."/>
            <person name="De vries R.P."/>
            <person name="Wiebenga A."/>
            <person name="Yadav J.S."/>
            <person name="Braun E.L."/>
            <person name="Baker S."/>
            <person name="Garre V."/>
            <person name="Horwitz B."/>
            <person name="Torres-Martinez S."/>
            <person name="Idnurm A."/>
            <person name="Herrera-Estrella A."/>
            <person name="Gabaldon T."/>
            <person name="Grigoriev I.V."/>
        </authorList>
    </citation>
    <scope>NUCLEOTIDE SEQUENCE [LARGE SCALE GENOMIC DNA]</scope>
    <source>
        <strain evidence="6">NRRL 1555(-)</strain>
    </source>
</reference>
<evidence type="ECO:0000256" key="4">
    <source>
        <dbReference type="SAM" id="MobiDB-lite"/>
    </source>
</evidence>
<dbReference type="GeneID" id="28999778"/>
<keyword evidence="3" id="KW-0652">Protein synthesis inhibitor</keyword>
<dbReference type="PANTHER" id="PTHR12669:SF12">
    <property type="entry name" value="EUKARYOTIC TRANSLATION INITIATION FACTOR 4E-BINDING PROTEIN"/>
    <property type="match status" value="1"/>
</dbReference>
<accession>A0A162WAF6</accession>
<dbReference type="InterPro" id="IPR008606">
    <property type="entry name" value="EIF4EBP"/>
</dbReference>
<keyword evidence="2" id="KW-0810">Translation regulation</keyword>
<dbReference type="InParanoid" id="A0A162WAF6"/>
<evidence type="ECO:0000313" key="6">
    <source>
        <dbReference type="Proteomes" id="UP000077315"/>
    </source>
</evidence>
<protein>
    <recommendedName>
        <fullName evidence="7">Eukaryotic translation initiation factor 4E binding protein</fullName>
    </recommendedName>
</protein>
<dbReference type="VEuPathDB" id="FungiDB:PHYBLDRAFT_184056"/>
<feature type="compositionally biased region" description="Basic and acidic residues" evidence="4">
    <location>
        <begin position="85"/>
        <end position="98"/>
    </location>
</feature>
<dbReference type="OrthoDB" id="19729at2759"/>
<comment type="similarity">
    <text evidence="1">Belongs to the eIF4E-binding protein family.</text>
</comment>
<dbReference type="GO" id="GO:0045947">
    <property type="term" value="P:negative regulation of translational initiation"/>
    <property type="evidence" value="ECO:0007669"/>
    <property type="project" value="InterPro"/>
</dbReference>